<protein>
    <recommendedName>
        <fullName evidence="2">Protein kinase domain-containing protein</fullName>
    </recommendedName>
</protein>
<dbReference type="GO" id="GO:0004672">
    <property type="term" value="F:protein kinase activity"/>
    <property type="evidence" value="ECO:0007669"/>
    <property type="project" value="InterPro"/>
</dbReference>
<feature type="region of interest" description="Disordered" evidence="1">
    <location>
        <begin position="535"/>
        <end position="597"/>
    </location>
</feature>
<name>A0A420IR65_9PEZI</name>
<dbReference type="EMBL" id="MCBS01022297">
    <property type="protein sequence ID" value="RKF77026.1"/>
    <property type="molecule type" value="Genomic_DNA"/>
</dbReference>
<sequence length="1180" mass="133828">MLATLCGWDPAPGGHSHTDSMLIITVLSKSCYTVLFSHYAPEVFKLFNIGIELLTSWIQIIVHCPTTMSVNFTGALEDYFNWECQSWIEILADLELDEREKFLPLDAVKTYFTTRDGKKKRNLENLLSEVFAMEFPPTNSDLMLRDHTAIFCILLRIGRGKYIKYFTGHEELSDRRLPFDLAHPPRSFPNVKGDSSFLREFCNVQRRYCVPMLDAHMLHRHFGEQQLLPITLKKRLPTRGLARSHIIEIYGSYNKIIRESEKIKMPHSNIFVLRSYPTPEGLPLYARNINVFRSIRNVDGIIKFYGSFQHRQESHILLEYADKGTLSEFFKTEAPPTRAADIVNFWANLLKLLKGLKAIHSLNESHQNICTDSILVLSNGTRSSSDWQFKFSKTGTSQNYESNDSKTDSQKIKFAAITDIWCLGYVFSQAALWLVDGYQGILEFHKQLSDGLGITGNKFIYEDKRLSETIIDGHAEIENNLRRSDYVTKEILTTMVDEMLWDEDRPSSDVLAHRADMIIAAARYKITEIFSIRNSSRRRSQSRSNQRASSLHPPIPTLANVQNSEISSLRPSLPRRAESWRTPVSKNSAPVSTCGSTVSGTGSDFSNMQTINVFPDYSTGKTTPDAESHLPVTSWFLDSPTAESFDPPPTLARGSVPQFQTRPSGTKDKCIIKSSQQISRLSEPCHSTNIEQEIEENRILDKSRPFLVDQEPGKNAALEVRLPGALQTLPSQGCQFEYRLPPLLPRSSHSKNIEAEDSKPYCVPFETPWNPLKSDDLHSSRDTQITDHKTGGENDKSHHAWSIHNNSCSSTPLKTLNASIDYSCNESTASSACNSLTNKSTRPSLGSSLLSRSRRLSSALNCRQNSILSMPDISFLTTKSALASGNFSDQDDRNQNNKKCVFLDINTCRHMKNLNKSYRRRSKISLLPGAYLLQSLHKRDHVFIVDDSVSMASHWPDVCLTFEGLTFMLKGLSPFGIELFFTISQENRRRRSIQELCNFLFDKRLQRAQTNIAKRLNLLLAAYRLKLSNSKKAMSIRPVSYYILSSGIWAPESEKALIDTLQQTATLLTQLSLKDQVLISFIGFQKDAPATCTIESLSRYNWGCGLRIKWTWWTGNVWRMLRVDLTGLDDENATQKNMDKNITNMNMEDSPNYVSDEMTSEACVNKMSGIKEIEGIFELA</sequence>
<dbReference type="Pfam" id="PF07714">
    <property type="entry name" value="PK_Tyr_Ser-Thr"/>
    <property type="match status" value="1"/>
</dbReference>
<dbReference type="InterPro" id="IPR001245">
    <property type="entry name" value="Ser-Thr/Tyr_kinase_cat_dom"/>
</dbReference>
<organism evidence="3 4">
    <name type="scientific">Golovinomyces cichoracearum</name>
    <dbReference type="NCBI Taxonomy" id="62708"/>
    <lineage>
        <taxon>Eukaryota</taxon>
        <taxon>Fungi</taxon>
        <taxon>Dikarya</taxon>
        <taxon>Ascomycota</taxon>
        <taxon>Pezizomycotina</taxon>
        <taxon>Leotiomycetes</taxon>
        <taxon>Erysiphales</taxon>
        <taxon>Erysiphaceae</taxon>
        <taxon>Golovinomyces</taxon>
    </lineage>
</organism>
<dbReference type="AlphaFoldDB" id="A0A420IR65"/>
<dbReference type="Gene3D" id="1.10.510.10">
    <property type="entry name" value="Transferase(Phosphotransferase) domain 1"/>
    <property type="match status" value="1"/>
</dbReference>
<evidence type="ECO:0000313" key="3">
    <source>
        <dbReference type="EMBL" id="RKF77026.1"/>
    </source>
</evidence>
<dbReference type="GO" id="GO:0005524">
    <property type="term" value="F:ATP binding"/>
    <property type="evidence" value="ECO:0007669"/>
    <property type="project" value="InterPro"/>
</dbReference>
<proteinExistence type="predicted"/>
<dbReference type="PROSITE" id="PS50011">
    <property type="entry name" value="PROTEIN_KINASE_DOM"/>
    <property type="match status" value="1"/>
</dbReference>
<feature type="domain" description="Protein kinase" evidence="2">
    <location>
        <begin position="151"/>
        <end position="519"/>
    </location>
</feature>
<feature type="region of interest" description="Disordered" evidence="1">
    <location>
        <begin position="773"/>
        <end position="798"/>
    </location>
</feature>
<feature type="region of interest" description="Disordered" evidence="1">
    <location>
        <begin position="646"/>
        <end position="667"/>
    </location>
</feature>
<dbReference type="SUPFAM" id="SSF56112">
    <property type="entry name" value="Protein kinase-like (PK-like)"/>
    <property type="match status" value="1"/>
</dbReference>
<dbReference type="InterPro" id="IPR011009">
    <property type="entry name" value="Kinase-like_dom_sf"/>
</dbReference>
<gene>
    <name evidence="3" type="ORF">GcM1_222002</name>
</gene>
<accession>A0A420IR65</accession>
<reference evidence="3 4" key="1">
    <citation type="journal article" date="2018" name="BMC Genomics">
        <title>Comparative genome analyses reveal sequence features reflecting distinct modes of host-adaptation between dicot and monocot powdery mildew.</title>
        <authorList>
            <person name="Wu Y."/>
            <person name="Ma X."/>
            <person name="Pan Z."/>
            <person name="Kale S.D."/>
            <person name="Song Y."/>
            <person name="King H."/>
            <person name="Zhang Q."/>
            <person name="Presley C."/>
            <person name="Deng X."/>
            <person name="Wei C.I."/>
            <person name="Xiao S."/>
        </authorList>
    </citation>
    <scope>NUCLEOTIDE SEQUENCE [LARGE SCALE GENOMIC DNA]</scope>
    <source>
        <strain evidence="3">UMSG1</strain>
    </source>
</reference>
<feature type="compositionally biased region" description="Polar residues" evidence="1">
    <location>
        <begin position="559"/>
        <end position="570"/>
    </location>
</feature>
<evidence type="ECO:0000256" key="1">
    <source>
        <dbReference type="SAM" id="MobiDB-lite"/>
    </source>
</evidence>
<evidence type="ECO:0000313" key="4">
    <source>
        <dbReference type="Proteomes" id="UP000285326"/>
    </source>
</evidence>
<dbReference type="Proteomes" id="UP000285326">
    <property type="component" value="Unassembled WGS sequence"/>
</dbReference>
<dbReference type="InterPro" id="IPR000719">
    <property type="entry name" value="Prot_kinase_dom"/>
</dbReference>
<comment type="caution">
    <text evidence="3">The sequence shown here is derived from an EMBL/GenBank/DDBJ whole genome shotgun (WGS) entry which is preliminary data.</text>
</comment>
<evidence type="ECO:0000259" key="2">
    <source>
        <dbReference type="PROSITE" id="PS50011"/>
    </source>
</evidence>